<evidence type="ECO:0000256" key="1">
    <source>
        <dbReference type="SAM" id="MobiDB-lite"/>
    </source>
</evidence>
<feature type="compositionally biased region" description="Basic residues" evidence="1">
    <location>
        <begin position="1"/>
        <end position="20"/>
    </location>
</feature>
<organism evidence="3 4">
    <name type="scientific">Ranatra chinensis</name>
    <dbReference type="NCBI Taxonomy" id="642074"/>
    <lineage>
        <taxon>Eukaryota</taxon>
        <taxon>Metazoa</taxon>
        <taxon>Ecdysozoa</taxon>
        <taxon>Arthropoda</taxon>
        <taxon>Hexapoda</taxon>
        <taxon>Insecta</taxon>
        <taxon>Pterygota</taxon>
        <taxon>Neoptera</taxon>
        <taxon>Paraneoptera</taxon>
        <taxon>Hemiptera</taxon>
        <taxon>Heteroptera</taxon>
        <taxon>Panheteroptera</taxon>
        <taxon>Nepomorpha</taxon>
        <taxon>Nepidae</taxon>
        <taxon>Ranatrinae</taxon>
        <taxon>Ranatra</taxon>
    </lineage>
</organism>
<feature type="region of interest" description="Disordered" evidence="1">
    <location>
        <begin position="1"/>
        <end position="22"/>
    </location>
</feature>
<gene>
    <name evidence="3" type="ORF">AAG570_013233</name>
</gene>
<keyword evidence="4" id="KW-1185">Reference proteome</keyword>
<evidence type="ECO:0000313" key="3">
    <source>
        <dbReference type="EMBL" id="KAL1130295.1"/>
    </source>
</evidence>
<proteinExistence type="predicted"/>
<keyword evidence="2" id="KW-1133">Transmembrane helix</keyword>
<keyword evidence="2" id="KW-0472">Membrane</keyword>
<dbReference type="EMBL" id="JBFDAA010000008">
    <property type="protein sequence ID" value="KAL1130295.1"/>
    <property type="molecule type" value="Genomic_DNA"/>
</dbReference>
<dbReference type="AlphaFoldDB" id="A0ABD0YG78"/>
<keyword evidence="2" id="KW-0812">Transmembrane</keyword>
<feature type="transmembrane region" description="Helical" evidence="2">
    <location>
        <begin position="158"/>
        <end position="177"/>
    </location>
</feature>
<sequence length="199" mass="22376">MTAKGRKVFPRGARGKKRQAQKTVIHAPFKRPYYLHLVGNQIHTIEKGAFQDLAGLERLGLKRCGRIGRRVASNATGRLGLLVHHRTQIRLSIDRKRGVVHITASLISFSHFCAEYSQSNRFLSYKRILTLRIGSLLPDSSLYWLLDSRLSSYRGPIFYSGVILLLHALSLYDAIFFSGDLSVLLLDVCSPKDDPALSL</sequence>
<dbReference type="Proteomes" id="UP001558652">
    <property type="component" value="Unassembled WGS sequence"/>
</dbReference>
<accession>A0ABD0YG78</accession>
<evidence type="ECO:0000313" key="4">
    <source>
        <dbReference type="Proteomes" id="UP001558652"/>
    </source>
</evidence>
<evidence type="ECO:0000256" key="2">
    <source>
        <dbReference type="SAM" id="Phobius"/>
    </source>
</evidence>
<reference evidence="3 4" key="1">
    <citation type="submission" date="2024-07" db="EMBL/GenBank/DDBJ databases">
        <title>Chromosome-level genome assembly of the water stick insect Ranatra chinensis (Heteroptera: Nepidae).</title>
        <authorList>
            <person name="Liu X."/>
        </authorList>
    </citation>
    <scope>NUCLEOTIDE SEQUENCE [LARGE SCALE GENOMIC DNA]</scope>
    <source>
        <strain evidence="3">Cailab_2021Rc</strain>
        <tissue evidence="3">Muscle</tissue>
    </source>
</reference>
<name>A0ABD0YG78_9HEMI</name>
<comment type="caution">
    <text evidence="3">The sequence shown here is derived from an EMBL/GenBank/DDBJ whole genome shotgun (WGS) entry which is preliminary data.</text>
</comment>
<protein>
    <submittedName>
        <fullName evidence="3">Uncharacterized protein</fullName>
    </submittedName>
</protein>